<sequence>MTDISEQLIANITKKYIFFFPSAIYSDVETSILAGMIAKDSYDVVAYNQDQLGAITHDIEQIALVDILNKNKVLQNNLLLLLDTKDKVSKNVFQFILDDYKQHMDCHLFITSWLVDNVKHTFPNLNISIFNAFKSQNLFFTNHYAQLEQYFNLNPLDAKPDRTAILKNMKSTFSIPELEKASSMVPVKHKPKTPRKRPKLQIDDDAIDHFLLKTVFNVDL</sequence>
<dbReference type="OrthoDB" id="1134894at2"/>
<accession>A0A368ZFC1</accession>
<dbReference type="RefSeq" id="WP_114309819.1">
    <property type="nucleotide sequence ID" value="NZ_QPJO01000003.1"/>
</dbReference>
<comment type="caution">
    <text evidence="1">The sequence shown here is derived from an EMBL/GenBank/DDBJ whole genome shotgun (WGS) entry which is preliminary data.</text>
</comment>
<reference evidence="1 2" key="1">
    <citation type="submission" date="2018-07" db="EMBL/GenBank/DDBJ databases">
        <title>Genomic Encyclopedia of Type Strains, Phase III (KMG-III): the genomes of soil and plant-associated and newly described type strains.</title>
        <authorList>
            <person name="Whitman W."/>
        </authorList>
    </citation>
    <scope>NUCLEOTIDE SEQUENCE [LARGE SCALE GENOMIC DNA]</scope>
    <source>
        <strain evidence="1 2">CECT 7958</strain>
    </source>
</reference>
<organism evidence="1 2">
    <name type="scientific">Winogradskyella arenosi</name>
    <dbReference type="NCBI Taxonomy" id="533325"/>
    <lineage>
        <taxon>Bacteria</taxon>
        <taxon>Pseudomonadati</taxon>
        <taxon>Bacteroidota</taxon>
        <taxon>Flavobacteriia</taxon>
        <taxon>Flavobacteriales</taxon>
        <taxon>Flavobacteriaceae</taxon>
        <taxon>Winogradskyella</taxon>
    </lineage>
</organism>
<dbReference type="Proteomes" id="UP000253436">
    <property type="component" value="Unassembled WGS sequence"/>
</dbReference>
<name>A0A368ZFC1_9FLAO</name>
<evidence type="ECO:0000313" key="2">
    <source>
        <dbReference type="Proteomes" id="UP000253436"/>
    </source>
</evidence>
<proteinExistence type="predicted"/>
<dbReference type="EMBL" id="QPJO01000003">
    <property type="protein sequence ID" value="RCW91295.1"/>
    <property type="molecule type" value="Genomic_DNA"/>
</dbReference>
<keyword evidence="2" id="KW-1185">Reference proteome</keyword>
<dbReference type="AlphaFoldDB" id="A0A368ZFC1"/>
<evidence type="ECO:0000313" key="1">
    <source>
        <dbReference type="EMBL" id="RCW91295.1"/>
    </source>
</evidence>
<protein>
    <submittedName>
        <fullName evidence="1">Uncharacterized protein</fullName>
    </submittedName>
</protein>
<gene>
    <name evidence="1" type="ORF">DFQ08_103122</name>
</gene>